<keyword evidence="1 5" id="KW-0820">tRNA-binding</keyword>
<evidence type="ECO:0000256" key="5">
    <source>
        <dbReference type="HAMAP-Rule" id="MF_00871"/>
    </source>
</evidence>
<dbReference type="GO" id="GO:0000049">
    <property type="term" value="F:tRNA binding"/>
    <property type="evidence" value="ECO:0007669"/>
    <property type="project" value="UniProtKB-UniRule"/>
</dbReference>
<keyword evidence="4 5" id="KW-0648">Protein biosynthesis</keyword>
<evidence type="ECO:0000259" key="6">
    <source>
        <dbReference type="SMART" id="SM00363"/>
    </source>
</evidence>
<dbReference type="GO" id="GO:0043023">
    <property type="term" value="F:ribosomal large subunit binding"/>
    <property type="evidence" value="ECO:0007669"/>
    <property type="project" value="UniProtKB-UniRule"/>
</dbReference>
<dbReference type="InterPro" id="IPR002942">
    <property type="entry name" value="S4_RNA-bd"/>
</dbReference>
<evidence type="ECO:0000256" key="3">
    <source>
        <dbReference type="ARBA" id="ARBA00022884"/>
    </source>
</evidence>
<comment type="subunit">
    <text evidence="5">Associates with stalled 50S ribosomal subunits. Binds to RqcH, 23S rRNA and the P-site tRNA. Does not require RqcH for association with 50S subunits.</text>
</comment>
<accession>A0A9D1I309</accession>
<dbReference type="InterPro" id="IPR025490">
    <property type="entry name" value="RqcP"/>
</dbReference>
<organism evidence="7 8">
    <name type="scientific">Candidatus Fimisoma avicola</name>
    <dbReference type="NCBI Taxonomy" id="2840826"/>
    <lineage>
        <taxon>Bacteria</taxon>
        <taxon>Bacillati</taxon>
        <taxon>Bacillota</taxon>
        <taxon>Clostridia</taxon>
        <taxon>Eubacteriales</taxon>
        <taxon>Candidatus Fimisoma</taxon>
    </lineage>
</organism>
<dbReference type="Proteomes" id="UP000824091">
    <property type="component" value="Unassembled WGS sequence"/>
</dbReference>
<comment type="function">
    <text evidence="5">Key component of the ribosome quality control system (RQC), a ribosome-associated complex that mediates the extraction of incompletely synthesized nascent chains from stalled ribosomes and their subsequent degradation. RqcH recruits Ala-charged tRNA, and with RqcP directs the elongation of stalled nascent chains on 50S ribosomal subunits, leading to non-templated C-terminal alanine extensions (Ala tail). The Ala tail promotes nascent chain degradation. RqcP is associated with the translocation-like movement of the peptidyl-tRNA from the A-site into the P-site.</text>
</comment>
<gene>
    <name evidence="5" type="primary">rqcP</name>
    <name evidence="7" type="ORF">IAD16_02610</name>
</gene>
<dbReference type="GO" id="GO:0072344">
    <property type="term" value="P:rescue of stalled ribosome"/>
    <property type="evidence" value="ECO:0007669"/>
    <property type="project" value="UniProtKB-UniRule"/>
</dbReference>
<sequence>MRIDKFLKNSRLIKRRSVAKDACDQGRVFINDRPAKAGSEVKTGDVIRIEFGNSSISAQVVELIESSKKEDAAKMYKII</sequence>
<evidence type="ECO:0000256" key="1">
    <source>
        <dbReference type="ARBA" id="ARBA00022555"/>
    </source>
</evidence>
<dbReference type="PIRSF" id="PIRSF038881">
    <property type="entry name" value="RNAbp_HP1423"/>
    <property type="match status" value="1"/>
</dbReference>
<dbReference type="PROSITE" id="PS50889">
    <property type="entry name" value="S4"/>
    <property type="match status" value="1"/>
</dbReference>
<evidence type="ECO:0000256" key="2">
    <source>
        <dbReference type="ARBA" id="ARBA00022730"/>
    </source>
</evidence>
<dbReference type="CDD" id="cd00165">
    <property type="entry name" value="S4"/>
    <property type="match status" value="1"/>
</dbReference>
<evidence type="ECO:0000313" key="7">
    <source>
        <dbReference type="EMBL" id="HIU27259.1"/>
    </source>
</evidence>
<protein>
    <recommendedName>
        <fullName evidence="5">RQC P-site tRNA stabilizing factor</fullName>
        <shortName evidence="5">RqcP</shortName>
    </recommendedName>
    <alternativeName>
        <fullName evidence="5">Ribosome-associated protein quality control protein P</fullName>
    </alternativeName>
</protein>
<evidence type="ECO:0000256" key="4">
    <source>
        <dbReference type="ARBA" id="ARBA00022917"/>
    </source>
</evidence>
<dbReference type="InterPro" id="IPR036986">
    <property type="entry name" value="S4_RNA-bd_sf"/>
</dbReference>
<name>A0A9D1I309_9FIRM</name>
<comment type="caution">
    <text evidence="7">The sequence shown here is derived from an EMBL/GenBank/DDBJ whole genome shotgun (WGS) entry which is preliminary data.</text>
</comment>
<dbReference type="SUPFAM" id="SSF55174">
    <property type="entry name" value="Alpha-L RNA-binding motif"/>
    <property type="match status" value="1"/>
</dbReference>
<dbReference type="SMART" id="SM00363">
    <property type="entry name" value="S4"/>
    <property type="match status" value="1"/>
</dbReference>
<dbReference type="Pfam" id="PF01479">
    <property type="entry name" value="S4"/>
    <property type="match status" value="1"/>
</dbReference>
<reference evidence="7" key="2">
    <citation type="journal article" date="2021" name="PeerJ">
        <title>Extensive microbial diversity within the chicken gut microbiome revealed by metagenomics and culture.</title>
        <authorList>
            <person name="Gilroy R."/>
            <person name="Ravi A."/>
            <person name="Getino M."/>
            <person name="Pursley I."/>
            <person name="Horton D.L."/>
            <person name="Alikhan N.F."/>
            <person name="Baker D."/>
            <person name="Gharbi K."/>
            <person name="Hall N."/>
            <person name="Watson M."/>
            <person name="Adriaenssens E.M."/>
            <person name="Foster-Nyarko E."/>
            <person name="Jarju S."/>
            <person name="Secka A."/>
            <person name="Antonio M."/>
            <person name="Oren A."/>
            <person name="Chaudhuri R.R."/>
            <person name="La Ragione R."/>
            <person name="Hildebrand F."/>
            <person name="Pallen M.J."/>
        </authorList>
    </citation>
    <scope>NUCLEOTIDE SEQUENCE</scope>
    <source>
        <strain evidence="7">11300</strain>
    </source>
</reference>
<comment type="similarity">
    <text evidence="5">Belongs to the RqcP family.</text>
</comment>
<evidence type="ECO:0000313" key="8">
    <source>
        <dbReference type="Proteomes" id="UP000824091"/>
    </source>
</evidence>
<dbReference type="AlphaFoldDB" id="A0A9D1I309"/>
<dbReference type="EMBL" id="DVMO01000041">
    <property type="protein sequence ID" value="HIU27259.1"/>
    <property type="molecule type" value="Genomic_DNA"/>
</dbReference>
<reference evidence="7" key="1">
    <citation type="submission" date="2020-10" db="EMBL/GenBank/DDBJ databases">
        <authorList>
            <person name="Gilroy R."/>
        </authorList>
    </citation>
    <scope>NUCLEOTIDE SEQUENCE</scope>
    <source>
        <strain evidence="7">11300</strain>
    </source>
</reference>
<dbReference type="GO" id="GO:0019843">
    <property type="term" value="F:rRNA binding"/>
    <property type="evidence" value="ECO:0007669"/>
    <property type="project" value="UniProtKB-UniRule"/>
</dbReference>
<dbReference type="HAMAP" id="MF_00871">
    <property type="entry name" value="RqcP"/>
    <property type="match status" value="1"/>
</dbReference>
<proteinExistence type="inferred from homology"/>
<feature type="domain" description="RNA-binding S4" evidence="6">
    <location>
        <begin position="1"/>
        <end position="61"/>
    </location>
</feature>
<keyword evidence="3 5" id="KW-0694">RNA-binding</keyword>
<keyword evidence="2 5" id="KW-0699">rRNA-binding</keyword>
<dbReference type="Gene3D" id="3.10.290.10">
    <property type="entry name" value="RNA-binding S4 domain"/>
    <property type="match status" value="1"/>
</dbReference>